<reference evidence="6 7" key="1">
    <citation type="submission" date="2019-03" db="EMBL/GenBank/DDBJ databases">
        <title>Paraburkholderia sp. isolated from native Mimosa gymnas in Guartela State Park, Brazil.</title>
        <authorList>
            <person name="Paulitsch F."/>
            <person name="Hungria M."/>
            <person name="Delamuta J.R.M."/>
            <person name="Ribeiro R.A."/>
            <person name="Dall'Agnol R."/>
            <person name="Silva J.S.B."/>
        </authorList>
    </citation>
    <scope>NUCLEOTIDE SEQUENCE [LARGE SCALE GENOMIC DNA]</scope>
    <source>
        <strain evidence="6 7">CNPSo 3008</strain>
    </source>
</reference>
<feature type="domain" description="HTH tetR-type" evidence="5">
    <location>
        <begin position="6"/>
        <end position="66"/>
    </location>
</feature>
<dbReference type="InterPro" id="IPR001647">
    <property type="entry name" value="HTH_TetR"/>
</dbReference>
<dbReference type="Gene3D" id="1.10.10.60">
    <property type="entry name" value="Homeodomain-like"/>
    <property type="match status" value="1"/>
</dbReference>
<dbReference type="GO" id="GO:0003677">
    <property type="term" value="F:DNA binding"/>
    <property type="evidence" value="ECO:0007669"/>
    <property type="project" value="UniProtKB-UniRule"/>
</dbReference>
<organism evidence="6 7">
    <name type="scientific">Paraburkholderia guartelaensis</name>
    <dbReference type="NCBI Taxonomy" id="2546446"/>
    <lineage>
        <taxon>Bacteria</taxon>
        <taxon>Pseudomonadati</taxon>
        <taxon>Pseudomonadota</taxon>
        <taxon>Betaproteobacteria</taxon>
        <taxon>Burkholderiales</taxon>
        <taxon>Burkholderiaceae</taxon>
        <taxon>Paraburkholderia</taxon>
    </lineage>
</organism>
<dbReference type="AlphaFoldDB" id="A0A4R5L2H2"/>
<dbReference type="Proteomes" id="UP000295606">
    <property type="component" value="Unassembled WGS sequence"/>
</dbReference>
<dbReference type="SUPFAM" id="SSF48498">
    <property type="entry name" value="Tetracyclin repressor-like, C-terminal domain"/>
    <property type="match status" value="1"/>
</dbReference>
<evidence type="ECO:0000256" key="1">
    <source>
        <dbReference type="ARBA" id="ARBA00023015"/>
    </source>
</evidence>
<evidence type="ECO:0000313" key="7">
    <source>
        <dbReference type="Proteomes" id="UP000295606"/>
    </source>
</evidence>
<evidence type="ECO:0000256" key="2">
    <source>
        <dbReference type="ARBA" id="ARBA00023125"/>
    </source>
</evidence>
<comment type="caution">
    <text evidence="6">The sequence shown here is derived from an EMBL/GenBank/DDBJ whole genome shotgun (WGS) entry which is preliminary data.</text>
</comment>
<evidence type="ECO:0000256" key="4">
    <source>
        <dbReference type="PROSITE-ProRule" id="PRU00335"/>
    </source>
</evidence>
<name>A0A4R5L2H2_9BURK</name>
<sequence>MVRPREFDRDEALGCALRVFWAKGYASTSTEDLLAAMNIGRQSLYNAFGDKRKLYLEALERYQGESTAGHIERLNGSASPLAGIEALLLGLVADDEDERALGCMGVVAMSEFGAADPELVALRNKVAPRLSKRLLERIREGQAGGEIDTSLDARQAAAFLLMTMQGIQLAARGGSDAKSLRALARFAIERFRAR</sequence>
<dbReference type="InterPro" id="IPR036271">
    <property type="entry name" value="Tet_transcr_reg_TetR-rel_C_sf"/>
</dbReference>
<keyword evidence="2 4" id="KW-0238">DNA-binding</keyword>
<evidence type="ECO:0000259" key="5">
    <source>
        <dbReference type="PROSITE" id="PS50977"/>
    </source>
</evidence>
<dbReference type="Gene3D" id="1.10.357.10">
    <property type="entry name" value="Tetracycline Repressor, domain 2"/>
    <property type="match status" value="1"/>
</dbReference>
<protein>
    <submittedName>
        <fullName evidence="6">TetR/AcrR family transcriptional regulator</fullName>
    </submittedName>
</protein>
<dbReference type="OrthoDB" id="270177at2"/>
<gene>
    <name evidence="6" type="ORF">E1N52_39070</name>
</gene>
<accession>A0A4R5L2H2</accession>
<evidence type="ECO:0000313" key="6">
    <source>
        <dbReference type="EMBL" id="TDG02573.1"/>
    </source>
</evidence>
<dbReference type="EMBL" id="SMOD01000058">
    <property type="protein sequence ID" value="TDG02573.1"/>
    <property type="molecule type" value="Genomic_DNA"/>
</dbReference>
<keyword evidence="3" id="KW-0804">Transcription</keyword>
<proteinExistence type="predicted"/>
<dbReference type="PROSITE" id="PS50977">
    <property type="entry name" value="HTH_TETR_2"/>
    <property type="match status" value="1"/>
</dbReference>
<evidence type="ECO:0000256" key="3">
    <source>
        <dbReference type="ARBA" id="ARBA00023163"/>
    </source>
</evidence>
<dbReference type="RefSeq" id="WP_133189992.1">
    <property type="nucleotide sequence ID" value="NZ_SMOD01000058.1"/>
</dbReference>
<keyword evidence="1" id="KW-0805">Transcription regulation</keyword>
<dbReference type="InterPro" id="IPR009057">
    <property type="entry name" value="Homeodomain-like_sf"/>
</dbReference>
<dbReference type="PANTHER" id="PTHR47506">
    <property type="entry name" value="TRANSCRIPTIONAL REGULATORY PROTEIN"/>
    <property type="match status" value="1"/>
</dbReference>
<dbReference type="Pfam" id="PF16925">
    <property type="entry name" value="TetR_C_13"/>
    <property type="match status" value="1"/>
</dbReference>
<dbReference type="Pfam" id="PF00440">
    <property type="entry name" value="TetR_N"/>
    <property type="match status" value="1"/>
</dbReference>
<dbReference type="SUPFAM" id="SSF46689">
    <property type="entry name" value="Homeodomain-like"/>
    <property type="match status" value="1"/>
</dbReference>
<dbReference type="PANTHER" id="PTHR47506:SF1">
    <property type="entry name" value="HTH-TYPE TRANSCRIPTIONAL REGULATOR YJDC"/>
    <property type="match status" value="1"/>
</dbReference>
<dbReference type="InterPro" id="IPR011075">
    <property type="entry name" value="TetR_C"/>
</dbReference>
<feature type="DNA-binding region" description="H-T-H motif" evidence="4">
    <location>
        <begin position="29"/>
        <end position="48"/>
    </location>
</feature>